<dbReference type="SMART" id="SM00702">
    <property type="entry name" value="P4Hc"/>
    <property type="match status" value="1"/>
</dbReference>
<evidence type="ECO:0000313" key="9">
    <source>
        <dbReference type="Proteomes" id="UP000663852"/>
    </source>
</evidence>
<evidence type="ECO:0000256" key="2">
    <source>
        <dbReference type="ARBA" id="ARBA00022723"/>
    </source>
</evidence>
<dbReference type="PANTHER" id="PTHR10869">
    <property type="entry name" value="PROLYL 4-HYDROXYLASE ALPHA SUBUNIT"/>
    <property type="match status" value="1"/>
</dbReference>
<proteinExistence type="predicted"/>
<dbReference type="EMBL" id="CAJNOJ010000073">
    <property type="protein sequence ID" value="CAF1036035.1"/>
    <property type="molecule type" value="Genomic_DNA"/>
</dbReference>
<dbReference type="Pfam" id="PF13640">
    <property type="entry name" value="2OG-FeII_Oxy_3"/>
    <property type="match status" value="1"/>
</dbReference>
<organism evidence="8 9">
    <name type="scientific">Adineta ricciae</name>
    <name type="common">Rotifer</name>
    <dbReference type="NCBI Taxonomy" id="249248"/>
    <lineage>
        <taxon>Eukaryota</taxon>
        <taxon>Metazoa</taxon>
        <taxon>Spiralia</taxon>
        <taxon>Gnathifera</taxon>
        <taxon>Rotifera</taxon>
        <taxon>Eurotatoria</taxon>
        <taxon>Bdelloidea</taxon>
        <taxon>Adinetida</taxon>
        <taxon>Adinetidae</taxon>
        <taxon>Adineta</taxon>
    </lineage>
</organism>
<evidence type="ECO:0000256" key="1">
    <source>
        <dbReference type="ARBA" id="ARBA00001961"/>
    </source>
</evidence>
<dbReference type="Proteomes" id="UP000663852">
    <property type="component" value="Unassembled WGS sequence"/>
</dbReference>
<dbReference type="GO" id="GO:0031418">
    <property type="term" value="F:L-ascorbic acid binding"/>
    <property type="evidence" value="ECO:0007669"/>
    <property type="project" value="UniProtKB-KW"/>
</dbReference>
<evidence type="ECO:0000256" key="6">
    <source>
        <dbReference type="ARBA" id="ARBA00023004"/>
    </source>
</evidence>
<dbReference type="GO" id="GO:0005783">
    <property type="term" value="C:endoplasmic reticulum"/>
    <property type="evidence" value="ECO:0007669"/>
    <property type="project" value="TreeGrafter"/>
</dbReference>
<evidence type="ECO:0000256" key="3">
    <source>
        <dbReference type="ARBA" id="ARBA00022896"/>
    </source>
</evidence>
<dbReference type="Gene3D" id="2.60.120.620">
    <property type="entry name" value="q2cbj1_9rhob like domain"/>
    <property type="match status" value="1"/>
</dbReference>
<evidence type="ECO:0000256" key="4">
    <source>
        <dbReference type="ARBA" id="ARBA00022964"/>
    </source>
</evidence>
<dbReference type="InterPro" id="IPR006620">
    <property type="entry name" value="Pro_4_hyd_alph"/>
</dbReference>
<reference evidence="8" key="1">
    <citation type="submission" date="2021-02" db="EMBL/GenBank/DDBJ databases">
        <authorList>
            <person name="Nowell W R."/>
        </authorList>
    </citation>
    <scope>NUCLEOTIDE SEQUENCE</scope>
</reference>
<dbReference type="AlphaFoldDB" id="A0A814JC43"/>
<sequence>MPRYTYSVIICVILSYGLFNIDRVSIGLNSLIKCFIDPQEKIISTDKNADVCADHRYKVRLITRNPTIIYIENFLTENEIKHLIELAEPLFLQSKVHDPHGVRVQNNYRTSSTADLERAETSVVKCIEQRYAQFQGNINVEYIEPLQVVQYTSDQEFKPHFDWFSSPEVLKDHGQRVTTFFTYLYSNCTHGETEFVHVRFDKALHKKFCDILTCDKKSSQLGLRFRPIPGNSIFWYNVNEHGKGDPLTFHAGRPPKDDGFKIGLNTWTHDRTVFVKKRE</sequence>
<dbReference type="InterPro" id="IPR044862">
    <property type="entry name" value="Pro_4_hyd_alph_FE2OG_OXY"/>
</dbReference>
<dbReference type="GO" id="GO:0005506">
    <property type="term" value="F:iron ion binding"/>
    <property type="evidence" value="ECO:0007669"/>
    <property type="project" value="InterPro"/>
</dbReference>
<evidence type="ECO:0000259" key="7">
    <source>
        <dbReference type="SMART" id="SM00702"/>
    </source>
</evidence>
<name>A0A814JC43_ADIRI</name>
<evidence type="ECO:0000313" key="8">
    <source>
        <dbReference type="EMBL" id="CAF1036035.1"/>
    </source>
</evidence>
<protein>
    <recommendedName>
        <fullName evidence="7">Prolyl 4-hydroxylase alpha subunit domain-containing protein</fullName>
    </recommendedName>
</protein>
<dbReference type="PANTHER" id="PTHR10869:SF242">
    <property type="entry name" value="PROLYL 4-HYDROXYLASE ALPHA SUBUNIT DOMAIN-CONTAINING PROTEIN"/>
    <property type="match status" value="1"/>
</dbReference>
<dbReference type="OrthoDB" id="420380at2759"/>
<dbReference type="InterPro" id="IPR045054">
    <property type="entry name" value="P4HA-like"/>
</dbReference>
<feature type="domain" description="Prolyl 4-hydroxylase alpha subunit" evidence="7">
    <location>
        <begin position="66"/>
        <end position="269"/>
    </location>
</feature>
<accession>A0A814JC43</accession>
<evidence type="ECO:0000256" key="5">
    <source>
        <dbReference type="ARBA" id="ARBA00023002"/>
    </source>
</evidence>
<comment type="cofactor">
    <cofactor evidence="1">
        <name>L-ascorbate</name>
        <dbReference type="ChEBI" id="CHEBI:38290"/>
    </cofactor>
</comment>
<keyword evidence="4" id="KW-0223">Dioxygenase</keyword>
<keyword evidence="2" id="KW-0479">Metal-binding</keyword>
<gene>
    <name evidence="8" type="ORF">EDS130_LOCUS16665</name>
</gene>
<comment type="caution">
    <text evidence="8">The sequence shown here is derived from an EMBL/GenBank/DDBJ whole genome shotgun (WGS) entry which is preliminary data.</text>
</comment>
<keyword evidence="5" id="KW-0560">Oxidoreductase</keyword>
<keyword evidence="6" id="KW-0408">Iron</keyword>
<dbReference type="GO" id="GO:0004656">
    <property type="term" value="F:procollagen-proline 4-dioxygenase activity"/>
    <property type="evidence" value="ECO:0007669"/>
    <property type="project" value="TreeGrafter"/>
</dbReference>
<keyword evidence="3" id="KW-0847">Vitamin C</keyword>